<dbReference type="Proteomes" id="UP000291117">
    <property type="component" value="Unassembled WGS sequence"/>
</dbReference>
<keyword evidence="9" id="KW-1185">Reference proteome</keyword>
<comment type="subcellular location">
    <subcellularLocation>
        <location evidence="1">Cell outer membrane</location>
    </subcellularLocation>
</comment>
<proteinExistence type="inferred from homology"/>
<name>A0A4R0NBP5_9SPHI</name>
<dbReference type="GO" id="GO:0009279">
    <property type="term" value="C:cell outer membrane"/>
    <property type="evidence" value="ECO:0007669"/>
    <property type="project" value="UniProtKB-SubCell"/>
</dbReference>
<sequence>MYNSIKLKATYILLLTLLISCKKDFLEIVPKGNLIAATADDYQLLMNNNTFYSYGIQSGWHIPMLMGDELAAEGVYFNSTQPIVKRAFKWEPVIFDPLVNGTELREFLSNLYTCNAVINEVMSAEGSTAQKKSVLAQALVTRAWIYFQLINFYGKPYAAATAAQDPGFPIITKDDINQNSFDRSNVQAVHDFIVNDLLTAIPDLPIQNGVRTRVSKAAGEGLLGKVYLFMGKNAEALVQLNAAMGSIALQTNGPRLYDYNLEFGPGGSFLPIGNAGPAGPLTNTNDYTESVLFKTFPNFNSASYGNIGMVIKPEIAALFAPSDLRLKFYTNKNPNGSANPGDRLRKYVRYSRFGLELPDVYMLLAECKAKLNDLPGAVTILETFRNHRMPVADARVPAPVSTNRSALLRFIFDERIREYAEEGYRWFDMRRQSVDPDFSGQTFTHQVFAANGTTETFTLDQPNRLVMKIPQPIIDANSGMANNP</sequence>
<dbReference type="InterPro" id="IPR011990">
    <property type="entry name" value="TPR-like_helical_dom_sf"/>
</dbReference>
<keyword evidence="3" id="KW-0732">Signal</keyword>
<accession>A0A4R0NBP5</accession>
<dbReference type="Pfam" id="PF14322">
    <property type="entry name" value="SusD-like_3"/>
    <property type="match status" value="1"/>
</dbReference>
<dbReference type="AlphaFoldDB" id="A0A4R0NBP5"/>
<protein>
    <submittedName>
        <fullName evidence="8">RagB/SusD family nutrient uptake outer membrane protein</fullName>
    </submittedName>
</protein>
<evidence type="ECO:0000256" key="3">
    <source>
        <dbReference type="ARBA" id="ARBA00022729"/>
    </source>
</evidence>
<evidence type="ECO:0000259" key="7">
    <source>
        <dbReference type="Pfam" id="PF14322"/>
    </source>
</evidence>
<keyword evidence="5" id="KW-0998">Cell outer membrane</keyword>
<keyword evidence="4" id="KW-0472">Membrane</keyword>
<evidence type="ECO:0000256" key="2">
    <source>
        <dbReference type="ARBA" id="ARBA00006275"/>
    </source>
</evidence>
<dbReference type="OrthoDB" id="697229at2"/>
<comment type="caution">
    <text evidence="8">The sequence shown here is derived from an EMBL/GenBank/DDBJ whole genome shotgun (WGS) entry which is preliminary data.</text>
</comment>
<evidence type="ECO:0000256" key="5">
    <source>
        <dbReference type="ARBA" id="ARBA00023237"/>
    </source>
</evidence>
<evidence type="ECO:0000256" key="1">
    <source>
        <dbReference type="ARBA" id="ARBA00004442"/>
    </source>
</evidence>
<feature type="domain" description="SusD-like N-terminal" evidence="7">
    <location>
        <begin position="111"/>
        <end position="228"/>
    </location>
</feature>
<dbReference type="EMBL" id="SJSM01000005">
    <property type="protein sequence ID" value="TCC96703.1"/>
    <property type="molecule type" value="Genomic_DNA"/>
</dbReference>
<evidence type="ECO:0000259" key="6">
    <source>
        <dbReference type="Pfam" id="PF07980"/>
    </source>
</evidence>
<dbReference type="SUPFAM" id="SSF48452">
    <property type="entry name" value="TPR-like"/>
    <property type="match status" value="1"/>
</dbReference>
<dbReference type="InterPro" id="IPR033985">
    <property type="entry name" value="SusD-like_N"/>
</dbReference>
<dbReference type="InterPro" id="IPR012944">
    <property type="entry name" value="SusD_RagB_dom"/>
</dbReference>
<comment type="similarity">
    <text evidence="2">Belongs to the SusD family.</text>
</comment>
<feature type="domain" description="RagB/SusD" evidence="6">
    <location>
        <begin position="357"/>
        <end position="484"/>
    </location>
</feature>
<dbReference type="Gene3D" id="1.25.40.390">
    <property type="match status" value="1"/>
</dbReference>
<dbReference type="PROSITE" id="PS51257">
    <property type="entry name" value="PROKAR_LIPOPROTEIN"/>
    <property type="match status" value="1"/>
</dbReference>
<evidence type="ECO:0000313" key="9">
    <source>
        <dbReference type="Proteomes" id="UP000291117"/>
    </source>
</evidence>
<evidence type="ECO:0000313" key="8">
    <source>
        <dbReference type="EMBL" id="TCC96703.1"/>
    </source>
</evidence>
<dbReference type="Pfam" id="PF07980">
    <property type="entry name" value="SusD_RagB"/>
    <property type="match status" value="1"/>
</dbReference>
<gene>
    <name evidence="8" type="ORF">EZ444_11260</name>
</gene>
<reference evidence="8 9" key="1">
    <citation type="submission" date="2019-02" db="EMBL/GenBank/DDBJ databases">
        <title>Pedobacter sp. RP-3-8 sp. nov., isolated from Arctic soil.</title>
        <authorList>
            <person name="Dahal R.H."/>
        </authorList>
    </citation>
    <scope>NUCLEOTIDE SEQUENCE [LARGE SCALE GENOMIC DNA]</scope>
    <source>
        <strain evidence="8 9">RP-3-8</strain>
    </source>
</reference>
<organism evidence="8 9">
    <name type="scientific">Pedobacter hiemivivus</name>
    <dbReference type="NCBI Taxonomy" id="2530454"/>
    <lineage>
        <taxon>Bacteria</taxon>
        <taxon>Pseudomonadati</taxon>
        <taxon>Bacteroidota</taxon>
        <taxon>Sphingobacteriia</taxon>
        <taxon>Sphingobacteriales</taxon>
        <taxon>Sphingobacteriaceae</taxon>
        <taxon>Pedobacter</taxon>
    </lineage>
</organism>
<evidence type="ECO:0000256" key="4">
    <source>
        <dbReference type="ARBA" id="ARBA00023136"/>
    </source>
</evidence>